<dbReference type="InParanoid" id="A0A6P8T1U4"/>
<dbReference type="RefSeq" id="XP_034057448.1">
    <property type="nucleotide sequence ID" value="XM_034201557.1"/>
</dbReference>
<proteinExistence type="predicted"/>
<protein>
    <submittedName>
        <fullName evidence="2">Uncharacterized protein LOC117536622</fullName>
    </submittedName>
</protein>
<dbReference type="Proteomes" id="UP000515161">
    <property type="component" value="Unplaced"/>
</dbReference>
<dbReference type="PANTHER" id="PTHR33332">
    <property type="entry name" value="REVERSE TRANSCRIPTASE DOMAIN-CONTAINING PROTEIN"/>
    <property type="match status" value="1"/>
</dbReference>
<dbReference type="OrthoDB" id="411173at2759"/>
<gene>
    <name evidence="2" type="primary">LOC117536622</name>
</gene>
<dbReference type="AlphaFoldDB" id="A0A6P8T1U4"/>
<name>A0A6P8T1U4_GYMAC</name>
<evidence type="ECO:0000313" key="1">
    <source>
        <dbReference type="Proteomes" id="UP000515161"/>
    </source>
</evidence>
<keyword evidence="1" id="KW-1185">Reference proteome</keyword>
<sequence>MALCGKLQKPAGDSSSVSPGSTQLFVHLADEKTLISPGHSRNLRQDPVCGLQLRLQHPSSRLCCRKSSPSCTWPVSTCRWITDFLSDRKQHVRLGKHLSDSWTISIGSPQGCVLSPLLFSLYTDSCTSSHQSVKLLKFQTTTTLIGLISGGDESAYRWEMDHLVTWCGENHLELNALKVTAVESFPSWALSSPRTLKRKQNICSLTTKSTAEDTPITIWYAAATAKDRAGCSVSSALQRR</sequence>
<reference evidence="2" key="1">
    <citation type="submission" date="2025-08" db="UniProtKB">
        <authorList>
            <consortium name="RefSeq"/>
        </authorList>
    </citation>
    <scope>IDENTIFICATION</scope>
</reference>
<dbReference type="KEGG" id="gacu:117536622"/>
<evidence type="ECO:0000313" key="2">
    <source>
        <dbReference type="RefSeq" id="XP_034057448.1"/>
    </source>
</evidence>
<dbReference type="GeneID" id="117536622"/>
<organism evidence="1 2">
    <name type="scientific">Gymnodraco acuticeps</name>
    <name type="common">Antarctic dragonfish</name>
    <dbReference type="NCBI Taxonomy" id="8218"/>
    <lineage>
        <taxon>Eukaryota</taxon>
        <taxon>Metazoa</taxon>
        <taxon>Chordata</taxon>
        <taxon>Craniata</taxon>
        <taxon>Vertebrata</taxon>
        <taxon>Euteleostomi</taxon>
        <taxon>Actinopterygii</taxon>
        <taxon>Neopterygii</taxon>
        <taxon>Teleostei</taxon>
        <taxon>Neoteleostei</taxon>
        <taxon>Acanthomorphata</taxon>
        <taxon>Eupercaria</taxon>
        <taxon>Perciformes</taxon>
        <taxon>Notothenioidei</taxon>
        <taxon>Bathydraconidae</taxon>
        <taxon>Gymnodraco</taxon>
    </lineage>
</organism>
<accession>A0A6P8T1U4</accession>